<dbReference type="InterPro" id="IPR029064">
    <property type="entry name" value="Ribosomal_eL30-like_sf"/>
</dbReference>
<dbReference type="VEuPathDB" id="FungiDB:YALI0_F07447g"/>
<dbReference type="GO" id="GO:0005655">
    <property type="term" value="C:nucleolar ribonuclease P complex"/>
    <property type="evidence" value="ECO:0007669"/>
    <property type="project" value="TreeGrafter"/>
</dbReference>
<accession>A0A371CE51</accession>
<evidence type="ECO:0000256" key="1">
    <source>
        <dbReference type="SAM" id="MobiDB-lite"/>
    </source>
</evidence>
<reference evidence="2 3" key="1">
    <citation type="submission" date="2018-07" db="EMBL/GenBank/DDBJ databases">
        <title>Draft Genome Assemblies for Five Robust Yarrowia lipolytica Strains Exhibiting High Lipid Production and Pentose Sugar Utilization and Sugar Alcohol Secretion from Undetoxified Lignocellulosic Biomass Hydrolysates.</title>
        <authorList>
            <consortium name="DOE Joint Genome Institute"/>
            <person name="Walker C."/>
            <person name="Ryu S."/>
            <person name="Na H."/>
            <person name="Zane M."/>
            <person name="LaButti K."/>
            <person name="Lipzen A."/>
            <person name="Haridas S."/>
            <person name="Barry K."/>
            <person name="Grigoriev I.V."/>
            <person name="Quarterman J."/>
            <person name="Slininger P."/>
            <person name="Dien B."/>
            <person name="Trinh C.T."/>
        </authorList>
    </citation>
    <scope>NUCLEOTIDE SEQUENCE [LARGE SCALE GENOMIC DNA]</scope>
    <source>
        <strain evidence="2 3">YB392</strain>
    </source>
</reference>
<dbReference type="AlphaFoldDB" id="A0A371CE51"/>
<feature type="compositionally biased region" description="Low complexity" evidence="1">
    <location>
        <begin position="230"/>
        <end position="242"/>
    </location>
</feature>
<gene>
    <name evidence="2" type="ORF">B0I71DRAFT_127268</name>
</gene>
<organism evidence="2 3">
    <name type="scientific">Yarrowia lipolytica</name>
    <name type="common">Candida lipolytica</name>
    <dbReference type="NCBI Taxonomy" id="4952"/>
    <lineage>
        <taxon>Eukaryota</taxon>
        <taxon>Fungi</taxon>
        <taxon>Dikarya</taxon>
        <taxon>Ascomycota</taxon>
        <taxon>Saccharomycotina</taxon>
        <taxon>Dipodascomycetes</taxon>
        <taxon>Dipodascales</taxon>
        <taxon>Dipodascales incertae sedis</taxon>
        <taxon>Yarrowia</taxon>
    </lineage>
</organism>
<dbReference type="GO" id="GO:0006364">
    <property type="term" value="P:rRNA processing"/>
    <property type="evidence" value="ECO:0007669"/>
    <property type="project" value="InterPro"/>
</dbReference>
<evidence type="ECO:0000313" key="2">
    <source>
        <dbReference type="EMBL" id="RDW28564.1"/>
    </source>
</evidence>
<dbReference type="Proteomes" id="UP000256601">
    <property type="component" value="Unassembled WGS sequence"/>
</dbReference>
<dbReference type="GO" id="GO:0008033">
    <property type="term" value="P:tRNA processing"/>
    <property type="evidence" value="ECO:0007669"/>
    <property type="project" value="InterPro"/>
</dbReference>
<proteinExistence type="predicted"/>
<dbReference type="Gene3D" id="3.30.1330.30">
    <property type="match status" value="1"/>
</dbReference>
<dbReference type="Pfam" id="PF08228">
    <property type="entry name" value="RNase_P_pop3"/>
    <property type="match status" value="1"/>
</dbReference>
<feature type="region of interest" description="Disordered" evidence="1">
    <location>
        <begin position="209"/>
        <end position="250"/>
    </location>
</feature>
<dbReference type="GO" id="GO:0004526">
    <property type="term" value="F:ribonuclease P activity"/>
    <property type="evidence" value="ECO:0007669"/>
    <property type="project" value="TreeGrafter"/>
</dbReference>
<evidence type="ECO:0000313" key="3">
    <source>
        <dbReference type="Proteomes" id="UP000256601"/>
    </source>
</evidence>
<dbReference type="SUPFAM" id="SSF55315">
    <property type="entry name" value="L30e-like"/>
    <property type="match status" value="1"/>
</dbReference>
<dbReference type="GO" id="GO:0034965">
    <property type="term" value="P:intronic box C/D snoRNA processing"/>
    <property type="evidence" value="ECO:0007669"/>
    <property type="project" value="TreeGrafter"/>
</dbReference>
<feature type="compositionally biased region" description="Basic and acidic residues" evidence="1">
    <location>
        <begin position="216"/>
        <end position="229"/>
    </location>
</feature>
<sequence length="250" mass="27501">MSVLGEEKRKAVLKQVLEDPYLKVAWPEVSEDKRDSIFSLLQSALAPVKPYRESQRQAKDTGVKLPPTPGAVEQSSLGFNPVTKALQSQAKQNLLSEPVKEPITMVFICKDDIQPEILVKHFPSLCASASNTQTAVKLVSLPAGSMEKLSEVTGLRDLGCVALKAHKDFDTLSKVIMASVLDVELPWKSESPFTPLEVKSLTTFAPIKKSKNQLTAEKKGKENNQKEQQQKQQKQGKQGNAKPKGKVTKP</sequence>
<dbReference type="GO" id="GO:0000172">
    <property type="term" value="C:ribonuclease MRP complex"/>
    <property type="evidence" value="ECO:0007669"/>
    <property type="project" value="TreeGrafter"/>
</dbReference>
<protein>
    <submittedName>
        <fullName evidence="2">RNase P subunit Pop3-domain-containing protein</fullName>
    </submittedName>
</protein>
<dbReference type="EMBL" id="KZ857325">
    <property type="protein sequence ID" value="RDW28564.1"/>
    <property type="molecule type" value="Genomic_DNA"/>
</dbReference>
<dbReference type="InterPro" id="IPR013241">
    <property type="entry name" value="RNase_P_Pop3"/>
</dbReference>
<dbReference type="PANTHER" id="PTHR28272">
    <property type="entry name" value="RIBONUCLEASES P/MRP PROTEIN SUBUNIT POP3"/>
    <property type="match status" value="1"/>
</dbReference>
<dbReference type="GO" id="GO:0005829">
    <property type="term" value="C:cytosol"/>
    <property type="evidence" value="ECO:0007669"/>
    <property type="project" value="TreeGrafter"/>
</dbReference>
<name>A0A371CE51_YARLL</name>
<dbReference type="VEuPathDB" id="FungiDB:YALI1_F10760g"/>
<dbReference type="PANTHER" id="PTHR28272:SF1">
    <property type="entry name" value="RIBONUCLEASES P_MRP PROTEIN SUBUNIT POP3"/>
    <property type="match status" value="1"/>
</dbReference>
<dbReference type="GO" id="GO:0000171">
    <property type="term" value="F:ribonuclease MRP activity"/>
    <property type="evidence" value="ECO:0007669"/>
    <property type="project" value="TreeGrafter"/>
</dbReference>